<feature type="transmembrane region" description="Helical" evidence="1">
    <location>
        <begin position="355"/>
        <end position="373"/>
    </location>
</feature>
<name>A0A265N7J6_9BACI</name>
<dbReference type="AlphaFoldDB" id="A0A265N7J6"/>
<dbReference type="Pfam" id="PF13687">
    <property type="entry name" value="DUF4153"/>
    <property type="match status" value="1"/>
</dbReference>
<feature type="transmembrane region" description="Helical" evidence="1">
    <location>
        <begin position="159"/>
        <end position="181"/>
    </location>
</feature>
<feature type="transmembrane region" description="Helical" evidence="1">
    <location>
        <begin position="201"/>
        <end position="223"/>
    </location>
</feature>
<keyword evidence="1" id="KW-0812">Transmembrane</keyword>
<reference evidence="2 3" key="1">
    <citation type="submission" date="2017-08" db="EMBL/GenBank/DDBJ databases">
        <title>Virgibacillus indicus sp. nov. and Virgibacillus profoundi sp. nov, two moderately halophilic bacteria isolated from marine sediment by using the Microfluidic Streak Plate.</title>
        <authorList>
            <person name="Xu B."/>
            <person name="Hu B."/>
            <person name="Wang J."/>
            <person name="Zhu Y."/>
            <person name="Huang L."/>
            <person name="Du W."/>
            <person name="Huang Y."/>
        </authorList>
    </citation>
    <scope>NUCLEOTIDE SEQUENCE [LARGE SCALE GENOMIC DNA]</scope>
    <source>
        <strain evidence="2 3">IO3-P2-C2</strain>
    </source>
</reference>
<keyword evidence="1" id="KW-0472">Membrane</keyword>
<feature type="transmembrane region" description="Helical" evidence="1">
    <location>
        <begin position="33"/>
        <end position="53"/>
    </location>
</feature>
<dbReference type="EMBL" id="NPMS01000010">
    <property type="protein sequence ID" value="OZU87419.1"/>
    <property type="molecule type" value="Genomic_DNA"/>
</dbReference>
<protein>
    <submittedName>
        <fullName evidence="2">Uncharacterized protein</fullName>
    </submittedName>
</protein>
<proteinExistence type="predicted"/>
<feature type="transmembrane region" description="Helical" evidence="1">
    <location>
        <begin position="60"/>
        <end position="78"/>
    </location>
</feature>
<gene>
    <name evidence="2" type="ORF">CIL03_16500</name>
</gene>
<evidence type="ECO:0000313" key="3">
    <source>
        <dbReference type="Proteomes" id="UP000216498"/>
    </source>
</evidence>
<evidence type="ECO:0000256" key="1">
    <source>
        <dbReference type="SAM" id="Phobius"/>
    </source>
</evidence>
<dbReference type="Proteomes" id="UP000216498">
    <property type="component" value="Unassembled WGS sequence"/>
</dbReference>
<feature type="transmembrane region" description="Helical" evidence="1">
    <location>
        <begin position="244"/>
        <end position="267"/>
    </location>
</feature>
<feature type="transmembrane region" description="Helical" evidence="1">
    <location>
        <begin position="84"/>
        <end position="104"/>
    </location>
</feature>
<dbReference type="InterPro" id="IPR025291">
    <property type="entry name" value="DUF4153"/>
</dbReference>
<feature type="transmembrane region" description="Helical" evidence="1">
    <location>
        <begin position="287"/>
        <end position="305"/>
    </location>
</feature>
<evidence type="ECO:0000313" key="2">
    <source>
        <dbReference type="EMBL" id="OZU87419.1"/>
    </source>
</evidence>
<keyword evidence="3" id="KW-1185">Reference proteome</keyword>
<sequence>MEINISKSDWMFLLVCFGLGVLGEVSFFHGEIGLSYIVFIAVFYIVLFLRYRLAFQHRRIGLLLMMAIWILAGSYVFYDNVLFYHLNLMIIPVLIYFHIVLITSPNHINWATPRFIKIMAMKLQEGKNYCAAFFNKGFRKFFKNMDEEMLQTVKRVLKGVVIGAPLLFIITGLLMSSDAVFQDVILRLPQFIINLNFLESFWRVAVVIFLTLLFFGIFQVLHVKSEPEESFRPVKRTVVSWNSISAITILIMLNAVYVLFAAIQFQYFFDAGLQEGYTFAEYARRGFFELIVVTLINWTILTACLKFVRESSKALHWILKIMYSLLVLVSGVMLASAFQRLSMYEAAYGYTLDRLLAHAFMIFLIVIFAYTFIRVWMERLSLLHFYMIAGLLFYTAINAVNMEQMVVDKNLERYEQSGKIDIYYISSLSYTGLNGLIELYEADPNYPELKRMLDNKQQRLENQTKKSWQAFNFTEQKVKERLKNLEF</sequence>
<feature type="transmembrane region" description="Helical" evidence="1">
    <location>
        <begin position="317"/>
        <end position="335"/>
    </location>
</feature>
<feature type="transmembrane region" description="Helical" evidence="1">
    <location>
        <begin position="385"/>
        <end position="402"/>
    </location>
</feature>
<organism evidence="2 3">
    <name type="scientific">Virgibacillus indicus</name>
    <dbReference type="NCBI Taxonomy" id="2024554"/>
    <lineage>
        <taxon>Bacteria</taxon>
        <taxon>Bacillati</taxon>
        <taxon>Bacillota</taxon>
        <taxon>Bacilli</taxon>
        <taxon>Bacillales</taxon>
        <taxon>Bacillaceae</taxon>
        <taxon>Virgibacillus</taxon>
    </lineage>
</organism>
<comment type="caution">
    <text evidence="2">The sequence shown here is derived from an EMBL/GenBank/DDBJ whole genome shotgun (WGS) entry which is preliminary data.</text>
</comment>
<accession>A0A265N7J6</accession>
<keyword evidence="1" id="KW-1133">Transmembrane helix</keyword>
<dbReference type="RefSeq" id="WP_094886992.1">
    <property type="nucleotide sequence ID" value="NZ_NPMS01000010.1"/>
</dbReference>
<dbReference type="OrthoDB" id="9767931at2"/>